<keyword evidence="9" id="KW-1185">Reference proteome</keyword>
<gene>
    <name evidence="8" type="ORF">SSLN_LOCUS11526</name>
</gene>
<evidence type="ECO:0000256" key="1">
    <source>
        <dbReference type="ARBA" id="ARBA00022723"/>
    </source>
</evidence>
<dbReference type="Gene3D" id="3.30.1370.210">
    <property type="match status" value="1"/>
</dbReference>
<dbReference type="AlphaFoldDB" id="A0A183T4X8"/>
<reference evidence="8 9" key="2">
    <citation type="submission" date="2018-11" db="EMBL/GenBank/DDBJ databases">
        <authorList>
            <consortium name="Pathogen Informatics"/>
        </authorList>
    </citation>
    <scope>NUCLEOTIDE SEQUENCE [LARGE SCALE GENOMIC DNA]</scope>
    <source>
        <strain evidence="8 9">NST_G2</strain>
    </source>
</reference>
<protein>
    <submittedName>
        <fullName evidence="10">C3H1-type domain-containing protein</fullName>
    </submittedName>
</protein>
<comment type="similarity">
    <text evidence="5">Belongs to the muscleblind family.</text>
</comment>
<dbReference type="STRING" id="70667.A0A183T4X8"/>
<evidence type="ECO:0000256" key="2">
    <source>
        <dbReference type="ARBA" id="ARBA00022737"/>
    </source>
</evidence>
<accession>A0A183T4X8</accession>
<dbReference type="InterPro" id="IPR054429">
    <property type="entry name" value="Znf-CCCH_Muscleblind-like"/>
</dbReference>
<organism evidence="10">
    <name type="scientific">Schistocephalus solidus</name>
    <name type="common">Tapeworm</name>
    <dbReference type="NCBI Taxonomy" id="70667"/>
    <lineage>
        <taxon>Eukaryota</taxon>
        <taxon>Metazoa</taxon>
        <taxon>Spiralia</taxon>
        <taxon>Lophotrochozoa</taxon>
        <taxon>Platyhelminthes</taxon>
        <taxon>Cestoda</taxon>
        <taxon>Eucestoda</taxon>
        <taxon>Diphyllobothriidea</taxon>
        <taxon>Diphyllobothriidae</taxon>
        <taxon>Schistocephalus</taxon>
    </lineage>
</organism>
<evidence type="ECO:0000256" key="3">
    <source>
        <dbReference type="ARBA" id="ARBA00022771"/>
    </source>
</evidence>
<dbReference type="PANTHER" id="PTHR12675:SF12">
    <property type="entry name" value="PROTEIN MUSCLEBLIND"/>
    <property type="match status" value="1"/>
</dbReference>
<feature type="zinc finger region" description="C3H1-type" evidence="6">
    <location>
        <begin position="157"/>
        <end position="184"/>
    </location>
</feature>
<keyword evidence="2" id="KW-0677">Repeat</keyword>
<dbReference type="GO" id="GO:0003723">
    <property type="term" value="F:RNA binding"/>
    <property type="evidence" value="ECO:0007669"/>
    <property type="project" value="TreeGrafter"/>
</dbReference>
<dbReference type="PANTHER" id="PTHR12675">
    <property type="entry name" value="MUSCLEBLIND-LIKE PROTEIN"/>
    <property type="match status" value="1"/>
</dbReference>
<dbReference type="PROSITE" id="PS50103">
    <property type="entry name" value="ZF_C3H1"/>
    <property type="match status" value="1"/>
</dbReference>
<reference evidence="10" key="1">
    <citation type="submission" date="2016-06" db="UniProtKB">
        <authorList>
            <consortium name="WormBaseParasite"/>
        </authorList>
    </citation>
    <scope>IDENTIFICATION</scope>
</reference>
<name>A0A183T4X8_SCHSO</name>
<evidence type="ECO:0000259" key="7">
    <source>
        <dbReference type="PROSITE" id="PS50103"/>
    </source>
</evidence>
<dbReference type="SMART" id="SM00356">
    <property type="entry name" value="ZnF_C3H1"/>
    <property type="match status" value="2"/>
</dbReference>
<evidence type="ECO:0000256" key="5">
    <source>
        <dbReference type="ARBA" id="ARBA00038226"/>
    </source>
</evidence>
<dbReference type="OrthoDB" id="6285980at2759"/>
<dbReference type="Pfam" id="PF22628">
    <property type="entry name" value="zf-CCCH_10"/>
    <property type="match status" value="1"/>
</dbReference>
<dbReference type="GO" id="GO:0008270">
    <property type="term" value="F:zinc ion binding"/>
    <property type="evidence" value="ECO:0007669"/>
    <property type="project" value="UniProtKB-KW"/>
</dbReference>
<dbReference type="InterPro" id="IPR000571">
    <property type="entry name" value="Znf_CCCH"/>
</dbReference>
<keyword evidence="3 6" id="KW-0863">Zinc-finger</keyword>
<feature type="domain" description="C3H1-type" evidence="7">
    <location>
        <begin position="157"/>
        <end position="184"/>
    </location>
</feature>
<sequence>MSASLSSPGPPPSSCSTELVQLPAPNALTPLNFFPSENYQCPTNKNDPAFSTFMSRISTSPFSPAVRPSPLAALPGQKLTASGYPAAPQIIAVRDSQWLKLRVCQAFARSSSASATTTSQEGAGDAGDVGGTGTDHCPFGADSCPLAHPPPNVRVDQDHVTVCFDFMKRSDCRHTNCKYYHPPPHQIEAILKRGDVNKKNTSATTQSVRLQTYTHARTHARDDIDFGLSMQSPHLRACVSGLRAYVRARAPLVNSFGGFVQPVLIIRARARASLRLPFVGRRYLHTHTRAHTNVQPNRRLHAHDLNVYYPPRHPTPMATPTNQAGGLRPERALEIINATVITSILIASQLCLSATPLVGQTPGLCWSPAGLAPTLLPAGGLVSNPAAAAAAAACLGSPGSPTVNMAMLAAMRGQQNAAFLGLNGQQPPGIYTPPTMSPSAAQVAQLTGAATAGDPTGVLTTFNGFYQVPSSSATGQIMSGDVSTNTLFTCVFLCTNYVCVYSSQLFEHPRDYAL</sequence>
<evidence type="ECO:0000313" key="9">
    <source>
        <dbReference type="Proteomes" id="UP000275846"/>
    </source>
</evidence>
<dbReference type="WBParaSite" id="SSLN_0001197101-mRNA-1">
    <property type="protein sequence ID" value="SSLN_0001197101-mRNA-1"/>
    <property type="gene ID" value="SSLN_0001197101"/>
</dbReference>
<evidence type="ECO:0000313" key="10">
    <source>
        <dbReference type="WBParaSite" id="SSLN_0001197101-mRNA-1"/>
    </source>
</evidence>
<proteinExistence type="inferred from homology"/>
<evidence type="ECO:0000256" key="6">
    <source>
        <dbReference type="PROSITE-ProRule" id="PRU00723"/>
    </source>
</evidence>
<dbReference type="EMBL" id="UYSU01036597">
    <property type="protein sequence ID" value="VDL97911.1"/>
    <property type="molecule type" value="Genomic_DNA"/>
</dbReference>
<keyword evidence="1 6" id="KW-0479">Metal-binding</keyword>
<evidence type="ECO:0000256" key="4">
    <source>
        <dbReference type="ARBA" id="ARBA00022833"/>
    </source>
</evidence>
<keyword evidence="4 6" id="KW-0862">Zinc</keyword>
<dbReference type="GO" id="GO:0043484">
    <property type="term" value="P:regulation of RNA splicing"/>
    <property type="evidence" value="ECO:0007669"/>
    <property type="project" value="TreeGrafter"/>
</dbReference>
<dbReference type="Proteomes" id="UP000275846">
    <property type="component" value="Unassembled WGS sequence"/>
</dbReference>
<evidence type="ECO:0000313" key="8">
    <source>
        <dbReference type="EMBL" id="VDL97911.1"/>
    </source>
</evidence>